<keyword evidence="4 6" id="KW-1133">Transmembrane helix</keyword>
<dbReference type="InterPro" id="IPR002549">
    <property type="entry name" value="AI-2E-like"/>
</dbReference>
<dbReference type="Pfam" id="PF01594">
    <property type="entry name" value="AI-2E_transport"/>
    <property type="match status" value="1"/>
</dbReference>
<feature type="transmembrane region" description="Helical" evidence="6">
    <location>
        <begin position="222"/>
        <end position="252"/>
    </location>
</feature>
<gene>
    <name evidence="7" type="ORF">A5893_11800</name>
</gene>
<proteinExistence type="inferred from homology"/>
<protein>
    <submittedName>
        <fullName evidence="7">AI-2E family transporter</fullName>
    </submittedName>
</protein>
<feature type="transmembrane region" description="Helical" evidence="6">
    <location>
        <begin position="34"/>
        <end position="52"/>
    </location>
</feature>
<evidence type="ECO:0000313" key="8">
    <source>
        <dbReference type="Proteomes" id="UP000078459"/>
    </source>
</evidence>
<organism evidence="7 8">
    <name type="scientific">Pedobacter psychrophilus</name>
    <dbReference type="NCBI Taxonomy" id="1826909"/>
    <lineage>
        <taxon>Bacteria</taxon>
        <taxon>Pseudomonadati</taxon>
        <taxon>Bacteroidota</taxon>
        <taxon>Sphingobacteriia</taxon>
        <taxon>Sphingobacteriales</taxon>
        <taxon>Sphingobacteriaceae</taxon>
        <taxon>Pedobacter</taxon>
    </lineage>
</organism>
<dbReference type="OrthoDB" id="9773730at2"/>
<evidence type="ECO:0000256" key="1">
    <source>
        <dbReference type="ARBA" id="ARBA00004141"/>
    </source>
</evidence>
<dbReference type="AlphaFoldDB" id="A0A179DCG6"/>
<dbReference type="GO" id="GO:0016020">
    <property type="term" value="C:membrane"/>
    <property type="evidence" value="ECO:0007669"/>
    <property type="project" value="UniProtKB-SubCell"/>
</dbReference>
<dbReference type="RefSeq" id="WP_068822879.1">
    <property type="nucleotide sequence ID" value="NZ_LWHJ01000029.1"/>
</dbReference>
<dbReference type="Proteomes" id="UP000078459">
    <property type="component" value="Unassembled WGS sequence"/>
</dbReference>
<feature type="transmembrane region" description="Helical" evidence="6">
    <location>
        <begin position="59"/>
        <end position="85"/>
    </location>
</feature>
<comment type="similarity">
    <text evidence="2">Belongs to the autoinducer-2 exporter (AI-2E) (TC 2.A.86) family.</text>
</comment>
<evidence type="ECO:0000256" key="6">
    <source>
        <dbReference type="SAM" id="Phobius"/>
    </source>
</evidence>
<evidence type="ECO:0000256" key="4">
    <source>
        <dbReference type="ARBA" id="ARBA00022989"/>
    </source>
</evidence>
<evidence type="ECO:0000256" key="3">
    <source>
        <dbReference type="ARBA" id="ARBA00022692"/>
    </source>
</evidence>
<dbReference type="PANTHER" id="PTHR21716">
    <property type="entry name" value="TRANSMEMBRANE PROTEIN"/>
    <property type="match status" value="1"/>
</dbReference>
<dbReference type="PANTHER" id="PTHR21716:SF4">
    <property type="entry name" value="TRANSMEMBRANE PROTEIN 245"/>
    <property type="match status" value="1"/>
</dbReference>
<name>A0A179DCG6_9SPHI</name>
<accession>A0A179DCG6</accession>
<feature type="transmembrane region" description="Helical" evidence="6">
    <location>
        <begin position="259"/>
        <end position="281"/>
    </location>
</feature>
<evidence type="ECO:0000256" key="2">
    <source>
        <dbReference type="ARBA" id="ARBA00009773"/>
    </source>
</evidence>
<sequence>MSVFTYKQRNILVLVALIFLGAIILYSLRELFNAFLGAVILYVLCKPLYVYFKKKIGKVASAISVLFISFVIIIIPFFSLSYMIVNRMAMFKKDQFVIKAMISRLDDFVGLKLNQPNLIDNYLSKLSTFVQDLFPSLLTGALGVFLTITVMYFILYFMFVQSSAFEKNLLKYTPLRQHHAIQFAKELKNTTYSNILGQGLIAFIQGSLVTLSFFIVGLDDAIFWGVIGFFLSFMPVIGAPVVTLPATLFLFLNGDTWQGAFLLVFTLVVIINIDNVIRFIINKKLADTHPIITVIGVIIGLPLFGFVGLVFGPLLLVWFMHLINIYENDKAAEDRLEHRLENTA</sequence>
<feature type="transmembrane region" description="Helical" evidence="6">
    <location>
        <begin position="195"/>
        <end position="216"/>
    </location>
</feature>
<keyword evidence="5 6" id="KW-0472">Membrane</keyword>
<keyword evidence="3 6" id="KW-0812">Transmembrane</keyword>
<feature type="transmembrane region" description="Helical" evidence="6">
    <location>
        <begin position="293"/>
        <end position="320"/>
    </location>
</feature>
<comment type="caution">
    <text evidence="7">The sequence shown here is derived from an EMBL/GenBank/DDBJ whole genome shotgun (WGS) entry which is preliminary data.</text>
</comment>
<reference evidence="7 8" key="2">
    <citation type="submission" date="2016-06" db="EMBL/GenBank/DDBJ databases">
        <title>Pedobacter psychrophilus sp. nov., isolated from Antarctic fragmentary rock.</title>
        <authorList>
            <person name="Svec P."/>
        </authorList>
    </citation>
    <scope>NUCLEOTIDE SEQUENCE [LARGE SCALE GENOMIC DNA]</scope>
    <source>
        <strain evidence="7 8">CCM 8644</strain>
    </source>
</reference>
<dbReference type="EMBL" id="LWHJ01000029">
    <property type="protein sequence ID" value="OAQ38727.1"/>
    <property type="molecule type" value="Genomic_DNA"/>
</dbReference>
<evidence type="ECO:0000256" key="5">
    <source>
        <dbReference type="ARBA" id="ARBA00023136"/>
    </source>
</evidence>
<dbReference type="STRING" id="1826909.A5893_11800"/>
<comment type="subcellular location">
    <subcellularLocation>
        <location evidence="1">Membrane</location>
        <topology evidence="1">Multi-pass membrane protein</topology>
    </subcellularLocation>
</comment>
<keyword evidence="8" id="KW-1185">Reference proteome</keyword>
<feature type="transmembrane region" description="Helical" evidence="6">
    <location>
        <begin position="12"/>
        <end position="28"/>
    </location>
</feature>
<reference evidence="7 8" key="1">
    <citation type="submission" date="2016-04" db="EMBL/GenBank/DDBJ databases">
        <authorList>
            <person name="Evans L.H."/>
            <person name="Alamgir A."/>
            <person name="Owens N."/>
            <person name="Weber N.D."/>
            <person name="Virtaneva K."/>
            <person name="Barbian K."/>
            <person name="Babar A."/>
            <person name="Rosenke K."/>
        </authorList>
    </citation>
    <scope>NUCLEOTIDE SEQUENCE [LARGE SCALE GENOMIC DNA]</scope>
    <source>
        <strain evidence="7 8">CCM 8644</strain>
    </source>
</reference>
<evidence type="ECO:0000313" key="7">
    <source>
        <dbReference type="EMBL" id="OAQ38727.1"/>
    </source>
</evidence>
<feature type="transmembrane region" description="Helical" evidence="6">
    <location>
        <begin position="133"/>
        <end position="159"/>
    </location>
</feature>